<accession>A0ACC0UR56</accession>
<name>A0ACC0UR56_9HYPO</name>
<proteinExistence type="predicted"/>
<gene>
    <name evidence="1" type="ORF">N3K66_009031</name>
</gene>
<sequence length="619" mass="66968">MKTLCAFGLSLVSMAAGQTFIPKPDGLTAVSSTLFPGAEISYKKNNLCETTEGVGSYSGYVKLPRDMLPDAREWDEGQSANMFFWFFESRNDPANDPLTLYLGGGPGTTSLDMTSGFPCTFNADGNSTTMRGAEGEAWNQRSNLLYVDQPVGTGFSYVNLTTGVYDLLTETMAPYDGETNVTAVRTTLDGQAETGLPRTTMSAARTMWTFLQVWVNEFPKLRNEKPVLSLWTSSYGGFYGPAIFSYILDQNERIRNDKCAGTTANATLLELGTLGLLEAVVDTRAFAAGYIEFARNNTFGIEVYDDEVRDGLLEKLKAPGEGCYDLVDRCRLLVREGDFGRFGSNETVNEACVAATDMCFGEIQGAYTAVTNRSAFDVTHSKLQIVPSPHHADFLNQAWVQAELGVPLNFTLSNPAIIGAFFGATGDPMVSNGSFLEKLLGEGVNVVMAYGDRDYRANWFGGENVSLSVDFPGAGEFRSAGYEPIVTNSTYQGGWVRQHGNLSFSLIRQAGHGVAAYQPGTLARVFERAMSGRDVATGTIDLGENPYYTTGGPIGIADVVEDVPPYEKNVCFVRQAPITCTDEQLEALVDGMADVLDWVVVSPGGMTLVGEEHLGAGEV</sequence>
<comment type="caution">
    <text evidence="1">The sequence shown here is derived from an EMBL/GenBank/DDBJ whole genome shotgun (WGS) entry which is preliminary data.</text>
</comment>
<reference evidence="1" key="1">
    <citation type="submission" date="2022-10" db="EMBL/GenBank/DDBJ databases">
        <title>Complete Genome of Trichothecium roseum strain YXFP-22015, a Plant Pathogen Isolated from Citrus.</title>
        <authorList>
            <person name="Wang Y."/>
            <person name="Zhu L."/>
        </authorList>
    </citation>
    <scope>NUCLEOTIDE SEQUENCE</scope>
    <source>
        <strain evidence="1">YXFP-22015</strain>
    </source>
</reference>
<evidence type="ECO:0000313" key="2">
    <source>
        <dbReference type="Proteomes" id="UP001163324"/>
    </source>
</evidence>
<organism evidence="1 2">
    <name type="scientific">Trichothecium roseum</name>
    <dbReference type="NCBI Taxonomy" id="47278"/>
    <lineage>
        <taxon>Eukaryota</taxon>
        <taxon>Fungi</taxon>
        <taxon>Dikarya</taxon>
        <taxon>Ascomycota</taxon>
        <taxon>Pezizomycotina</taxon>
        <taxon>Sordariomycetes</taxon>
        <taxon>Hypocreomycetidae</taxon>
        <taxon>Hypocreales</taxon>
        <taxon>Hypocreales incertae sedis</taxon>
        <taxon>Trichothecium</taxon>
    </lineage>
</organism>
<dbReference type="EMBL" id="CM047949">
    <property type="protein sequence ID" value="KAI9896131.1"/>
    <property type="molecule type" value="Genomic_DNA"/>
</dbReference>
<dbReference type="Proteomes" id="UP001163324">
    <property type="component" value="Chromosome 10"/>
</dbReference>
<keyword evidence="2" id="KW-1185">Reference proteome</keyword>
<evidence type="ECO:0000313" key="1">
    <source>
        <dbReference type="EMBL" id="KAI9896131.1"/>
    </source>
</evidence>
<protein>
    <submittedName>
        <fullName evidence="1">Uncharacterized protein</fullName>
    </submittedName>
</protein>